<dbReference type="InterPro" id="IPR036526">
    <property type="entry name" value="C-N_Hydrolase_sf"/>
</dbReference>
<dbReference type="PANTHER" id="PTHR11750:SF26">
    <property type="entry name" value="PROTEIN N-TERMINAL AMIDASE"/>
    <property type="match status" value="1"/>
</dbReference>
<feature type="region of interest" description="Disordered" evidence="1">
    <location>
        <begin position="226"/>
        <end position="254"/>
    </location>
</feature>
<dbReference type="FunCoup" id="A0A0C3D1V9">
    <property type="interactions" value="4"/>
</dbReference>
<evidence type="ECO:0000313" key="3">
    <source>
        <dbReference type="EMBL" id="KIM54820.1"/>
    </source>
</evidence>
<dbReference type="InterPro" id="IPR003010">
    <property type="entry name" value="C-N_Hydrolase"/>
</dbReference>
<evidence type="ECO:0000313" key="4">
    <source>
        <dbReference type="Proteomes" id="UP000053989"/>
    </source>
</evidence>
<proteinExistence type="predicted"/>
<dbReference type="Pfam" id="PF00795">
    <property type="entry name" value="CN_hydrolase"/>
    <property type="match status" value="1"/>
</dbReference>
<dbReference type="GO" id="GO:0070773">
    <property type="term" value="F:protein-N-terminal glutamine amidohydrolase activity"/>
    <property type="evidence" value="ECO:0007669"/>
    <property type="project" value="InterPro"/>
</dbReference>
<protein>
    <recommendedName>
        <fullName evidence="2">CN hydrolase domain-containing protein</fullName>
    </recommendedName>
</protein>
<dbReference type="Gene3D" id="3.60.110.10">
    <property type="entry name" value="Carbon-nitrogen hydrolase"/>
    <property type="match status" value="1"/>
</dbReference>
<dbReference type="EMBL" id="KN822146">
    <property type="protein sequence ID" value="KIM54820.1"/>
    <property type="molecule type" value="Genomic_DNA"/>
</dbReference>
<sequence>MATMVPLRVGVVQFAPKIGKVQANIAKAQELCKGLTPRSVDILCFPEMIFSGYMFPDAASIYPYLENPRTGPTSMFCSELARRLECYVTAGFPERLEHSDLQPLPTTSATSDGPQHPTDTHSSLPALVGANTAILYGPTGELLSLYRKTNLFRTDVSWATAGHGFTVIDLPPPLGKTTIAICNDLNVQAPAVWDSIEHGPYELARHCMQEGTRLLVVLNAWLKSDTDEDEESGDERKDEGEGSEVDVDGDSHQQPDRSVLHYWAVRLRPTWAGDNETEKVERSEHQTDLNEPNDLTVVLCNRFGHEGGITFAGSSAMFLMRKGSGRPQLLDAMGQKEEGVKIWTTSIR</sequence>
<evidence type="ECO:0000256" key="1">
    <source>
        <dbReference type="SAM" id="MobiDB-lite"/>
    </source>
</evidence>
<feature type="compositionally biased region" description="Polar residues" evidence="1">
    <location>
        <begin position="104"/>
        <end position="113"/>
    </location>
</feature>
<accession>A0A0C3D1V9</accession>
<keyword evidence="4" id="KW-1185">Reference proteome</keyword>
<reference evidence="3 4" key="1">
    <citation type="submission" date="2014-04" db="EMBL/GenBank/DDBJ databases">
        <authorList>
            <consortium name="DOE Joint Genome Institute"/>
            <person name="Kuo A."/>
            <person name="Kohler A."/>
            <person name="Nagy L.G."/>
            <person name="Floudas D."/>
            <person name="Copeland A."/>
            <person name="Barry K.W."/>
            <person name="Cichocki N."/>
            <person name="Veneault-Fourrey C."/>
            <person name="LaButti K."/>
            <person name="Lindquist E.A."/>
            <person name="Lipzen A."/>
            <person name="Lundell T."/>
            <person name="Morin E."/>
            <person name="Murat C."/>
            <person name="Sun H."/>
            <person name="Tunlid A."/>
            <person name="Henrissat B."/>
            <person name="Grigoriev I.V."/>
            <person name="Hibbett D.S."/>
            <person name="Martin F."/>
            <person name="Nordberg H.P."/>
            <person name="Cantor M.N."/>
            <person name="Hua S.X."/>
        </authorList>
    </citation>
    <scope>NUCLEOTIDE SEQUENCE [LARGE SCALE GENOMIC DNA]</scope>
    <source>
        <strain evidence="3 4">Foug A</strain>
    </source>
</reference>
<dbReference type="PANTHER" id="PTHR11750">
    <property type="entry name" value="PROTEIN N-TERMINAL AMIDASE"/>
    <property type="match status" value="1"/>
</dbReference>
<dbReference type="OrthoDB" id="201515at2759"/>
<gene>
    <name evidence="3" type="ORF">SCLCIDRAFT_1221634</name>
</gene>
<evidence type="ECO:0000259" key="2">
    <source>
        <dbReference type="PROSITE" id="PS50263"/>
    </source>
</evidence>
<dbReference type="GO" id="GO:0008418">
    <property type="term" value="F:protein-N-terminal asparagine amidohydrolase activity"/>
    <property type="evidence" value="ECO:0007669"/>
    <property type="project" value="InterPro"/>
</dbReference>
<reference evidence="4" key="2">
    <citation type="submission" date="2015-01" db="EMBL/GenBank/DDBJ databases">
        <title>Evolutionary Origins and Diversification of the Mycorrhizal Mutualists.</title>
        <authorList>
            <consortium name="DOE Joint Genome Institute"/>
            <consortium name="Mycorrhizal Genomics Consortium"/>
            <person name="Kohler A."/>
            <person name="Kuo A."/>
            <person name="Nagy L.G."/>
            <person name="Floudas D."/>
            <person name="Copeland A."/>
            <person name="Barry K.W."/>
            <person name="Cichocki N."/>
            <person name="Veneault-Fourrey C."/>
            <person name="LaButti K."/>
            <person name="Lindquist E.A."/>
            <person name="Lipzen A."/>
            <person name="Lundell T."/>
            <person name="Morin E."/>
            <person name="Murat C."/>
            <person name="Riley R."/>
            <person name="Ohm R."/>
            <person name="Sun H."/>
            <person name="Tunlid A."/>
            <person name="Henrissat B."/>
            <person name="Grigoriev I.V."/>
            <person name="Hibbett D.S."/>
            <person name="Martin F."/>
        </authorList>
    </citation>
    <scope>NUCLEOTIDE SEQUENCE [LARGE SCALE GENOMIC DNA]</scope>
    <source>
        <strain evidence="4">Foug A</strain>
    </source>
</reference>
<name>A0A0C3D1V9_9AGAM</name>
<dbReference type="PROSITE" id="PS50263">
    <property type="entry name" value="CN_HYDROLASE"/>
    <property type="match status" value="1"/>
</dbReference>
<dbReference type="Proteomes" id="UP000053989">
    <property type="component" value="Unassembled WGS sequence"/>
</dbReference>
<dbReference type="HOGENOM" id="CLU_009854_1_0_1"/>
<organism evidence="3 4">
    <name type="scientific">Scleroderma citrinum Foug A</name>
    <dbReference type="NCBI Taxonomy" id="1036808"/>
    <lineage>
        <taxon>Eukaryota</taxon>
        <taxon>Fungi</taxon>
        <taxon>Dikarya</taxon>
        <taxon>Basidiomycota</taxon>
        <taxon>Agaricomycotina</taxon>
        <taxon>Agaricomycetes</taxon>
        <taxon>Agaricomycetidae</taxon>
        <taxon>Boletales</taxon>
        <taxon>Sclerodermatineae</taxon>
        <taxon>Sclerodermataceae</taxon>
        <taxon>Scleroderma</taxon>
    </lineage>
</organism>
<dbReference type="InterPro" id="IPR039703">
    <property type="entry name" value="Nta1"/>
</dbReference>
<dbReference type="GO" id="GO:0030163">
    <property type="term" value="P:protein catabolic process"/>
    <property type="evidence" value="ECO:0007669"/>
    <property type="project" value="TreeGrafter"/>
</dbReference>
<dbReference type="STRING" id="1036808.A0A0C3D1V9"/>
<dbReference type="AlphaFoldDB" id="A0A0C3D1V9"/>
<feature type="region of interest" description="Disordered" evidence="1">
    <location>
        <begin position="98"/>
        <end position="123"/>
    </location>
</feature>
<dbReference type="InParanoid" id="A0A0C3D1V9"/>
<dbReference type="SUPFAM" id="SSF56317">
    <property type="entry name" value="Carbon-nitrogen hydrolase"/>
    <property type="match status" value="1"/>
</dbReference>
<feature type="domain" description="CN hydrolase" evidence="2">
    <location>
        <begin position="7"/>
        <end position="348"/>
    </location>
</feature>